<feature type="signal peptide" evidence="5">
    <location>
        <begin position="1"/>
        <end position="21"/>
    </location>
</feature>
<evidence type="ECO:0000313" key="11">
    <source>
        <dbReference type="Proteomes" id="UP000234878"/>
    </source>
</evidence>
<feature type="domain" description="Solute-binding protein family 3/N-terminal" evidence="6">
    <location>
        <begin position="23"/>
        <end position="243"/>
    </location>
</feature>
<feature type="domain" description="Ionotropic glutamate receptor C-terminal" evidence="7">
    <location>
        <begin position="23"/>
        <end position="242"/>
    </location>
</feature>
<comment type="similarity">
    <text evidence="2 4">Belongs to the bacterial solute-binding protein 3 family.</text>
</comment>
<feature type="chain" id="PRO_5043432505" evidence="5">
    <location>
        <begin position="22"/>
        <end position="264"/>
    </location>
</feature>
<dbReference type="SMART" id="SM00062">
    <property type="entry name" value="PBPb"/>
    <property type="match status" value="1"/>
</dbReference>
<dbReference type="PANTHER" id="PTHR35936:SF17">
    <property type="entry name" value="ARGININE-BINDING EXTRACELLULAR PROTEIN ARTP"/>
    <property type="match status" value="1"/>
</dbReference>
<dbReference type="Pfam" id="PF00497">
    <property type="entry name" value="SBP_bac_3"/>
    <property type="match status" value="1"/>
</dbReference>
<dbReference type="RefSeq" id="WP_102082178.1">
    <property type="nucleotide sequence ID" value="NZ_PJCP01000017.1"/>
</dbReference>
<evidence type="ECO:0000259" key="6">
    <source>
        <dbReference type="SMART" id="SM00062"/>
    </source>
</evidence>
<dbReference type="InterPro" id="IPR001638">
    <property type="entry name" value="Solute-binding_3/MltF_N"/>
</dbReference>
<gene>
    <name evidence="8" type="ORF">CXG49_17790</name>
    <name evidence="9" type="ORF">CXG53_18665</name>
</gene>
<organism evidence="8 11">
    <name type="scientific">Pseudomonas guariconensis</name>
    <dbReference type="NCBI Taxonomy" id="1288410"/>
    <lineage>
        <taxon>Bacteria</taxon>
        <taxon>Pseudomonadati</taxon>
        <taxon>Pseudomonadota</taxon>
        <taxon>Gammaproteobacteria</taxon>
        <taxon>Pseudomonadales</taxon>
        <taxon>Pseudomonadaceae</taxon>
        <taxon>Pseudomonas</taxon>
    </lineage>
</organism>
<dbReference type="GO" id="GO:0015276">
    <property type="term" value="F:ligand-gated monoatomic ion channel activity"/>
    <property type="evidence" value="ECO:0007669"/>
    <property type="project" value="InterPro"/>
</dbReference>
<dbReference type="Gene3D" id="3.40.190.10">
    <property type="entry name" value="Periplasmic binding protein-like II"/>
    <property type="match status" value="2"/>
</dbReference>
<dbReference type="Proteomes" id="UP000234839">
    <property type="component" value="Unassembled WGS sequence"/>
</dbReference>
<dbReference type="SMART" id="SM00079">
    <property type="entry name" value="PBPe"/>
    <property type="match status" value="1"/>
</dbReference>
<dbReference type="Proteomes" id="UP000234878">
    <property type="component" value="Unassembled WGS sequence"/>
</dbReference>
<evidence type="ECO:0000256" key="3">
    <source>
        <dbReference type="ARBA" id="ARBA00022729"/>
    </source>
</evidence>
<dbReference type="PROSITE" id="PS01039">
    <property type="entry name" value="SBP_BACTERIAL_3"/>
    <property type="match status" value="1"/>
</dbReference>
<dbReference type="InterPro" id="IPR001320">
    <property type="entry name" value="Iontro_rcpt_C"/>
</dbReference>
<evidence type="ECO:0000256" key="2">
    <source>
        <dbReference type="ARBA" id="ARBA00010333"/>
    </source>
</evidence>
<keyword evidence="3 5" id="KW-0732">Signal</keyword>
<evidence type="ECO:0000259" key="7">
    <source>
        <dbReference type="SMART" id="SM00079"/>
    </source>
</evidence>
<comment type="subcellular location">
    <subcellularLocation>
        <location evidence="1">Cell envelope</location>
    </subcellularLocation>
</comment>
<dbReference type="EMBL" id="PJCP01000017">
    <property type="protein sequence ID" value="PLV22577.1"/>
    <property type="molecule type" value="Genomic_DNA"/>
</dbReference>
<dbReference type="GO" id="GO:0016020">
    <property type="term" value="C:membrane"/>
    <property type="evidence" value="ECO:0007669"/>
    <property type="project" value="InterPro"/>
</dbReference>
<evidence type="ECO:0000256" key="1">
    <source>
        <dbReference type="ARBA" id="ARBA00004196"/>
    </source>
</evidence>
<dbReference type="SUPFAM" id="SSF53850">
    <property type="entry name" value="Periplasmic binding protein-like II"/>
    <property type="match status" value="1"/>
</dbReference>
<dbReference type="PANTHER" id="PTHR35936">
    <property type="entry name" value="MEMBRANE-BOUND LYTIC MUREIN TRANSGLYCOSYLASE F"/>
    <property type="match status" value="1"/>
</dbReference>
<dbReference type="GO" id="GO:0030313">
    <property type="term" value="C:cell envelope"/>
    <property type="evidence" value="ECO:0007669"/>
    <property type="project" value="UniProtKB-SubCell"/>
</dbReference>
<evidence type="ECO:0000313" key="9">
    <source>
        <dbReference type="EMBL" id="PLV22577.1"/>
    </source>
</evidence>
<protein>
    <submittedName>
        <fullName evidence="8">Amino acid ABC transporter substrate-binding protein</fullName>
    </submittedName>
</protein>
<dbReference type="AlphaFoldDB" id="A0AAX0VVF2"/>
<evidence type="ECO:0000313" key="8">
    <source>
        <dbReference type="EMBL" id="PLV17835.1"/>
    </source>
</evidence>
<accession>A0AAX0VVF2</accession>
<reference evidence="10 11" key="1">
    <citation type="submission" date="2017-12" db="EMBL/GenBank/DDBJ databases">
        <title>Detection of the carbapenemase gene blaVIM-5 in members of the Pseudomonas putida group isolated from polluted Nigerian wetlands.</title>
        <authorList>
            <person name="Adelowo O."/>
            <person name="Vollmers J."/>
            <person name="Maeusezahl I."/>
            <person name="Kaster A.-K."/>
            <person name="Mueller J.A."/>
        </authorList>
    </citation>
    <scope>NUCLEOTIDE SEQUENCE [LARGE SCALE GENOMIC DNA]</scope>
    <source>
        <strain evidence="9 10">MR119</strain>
        <strain evidence="8 11">MR144</strain>
    </source>
</reference>
<sequence>MRATKLLLATVFSVTSGLALAADITVASHVANVPFEFEDQNGKTIGYEVDIINAVAKQLNKTVEYTSMPFHMLFPAVQSGRADIAIGTVTVTPKRLESVSFGQPWFDSEQCLTVATRSGIDGLAGLGGKTLAVQTGTVGEIWATTNQAQYKYQDIRRYDGNVDALLDVASGRVSGLVHDCPMDAYYIKDKPQYKIATRIPTNEQLAPMFKKNSPLIAEFDAQVTKLKESGELAKIYAKWFGEQAGAESSVVQTRPIPTLSASTN</sequence>
<dbReference type="InterPro" id="IPR018313">
    <property type="entry name" value="SBP_3_CS"/>
</dbReference>
<evidence type="ECO:0000256" key="4">
    <source>
        <dbReference type="RuleBase" id="RU003744"/>
    </source>
</evidence>
<evidence type="ECO:0000313" key="10">
    <source>
        <dbReference type="Proteomes" id="UP000234839"/>
    </source>
</evidence>
<name>A0AAX0VVF2_9PSED</name>
<comment type="caution">
    <text evidence="8">The sequence shown here is derived from an EMBL/GenBank/DDBJ whole genome shotgun (WGS) entry which is preliminary data.</text>
</comment>
<keyword evidence="10" id="KW-1185">Reference proteome</keyword>
<proteinExistence type="inferred from homology"/>
<dbReference type="EMBL" id="PJCQ01000017">
    <property type="protein sequence ID" value="PLV17835.1"/>
    <property type="molecule type" value="Genomic_DNA"/>
</dbReference>
<evidence type="ECO:0000256" key="5">
    <source>
        <dbReference type="SAM" id="SignalP"/>
    </source>
</evidence>